<proteinExistence type="predicted"/>
<keyword evidence="1" id="KW-0812">Transmembrane</keyword>
<dbReference type="Proteomes" id="UP000629619">
    <property type="component" value="Unassembled WGS sequence"/>
</dbReference>
<feature type="transmembrane region" description="Helical" evidence="1">
    <location>
        <begin position="75"/>
        <end position="99"/>
    </location>
</feature>
<keyword evidence="1" id="KW-0472">Membrane</keyword>
<gene>
    <name evidence="2" type="ORF">Asi03nite_01870</name>
</gene>
<comment type="caution">
    <text evidence="2">The sequence shown here is derived from an EMBL/GenBank/DDBJ whole genome shotgun (WGS) entry which is preliminary data.</text>
</comment>
<dbReference type="InterPro" id="IPR045629">
    <property type="entry name" value="DUF6232"/>
</dbReference>
<dbReference type="EMBL" id="BOMW01000004">
    <property type="protein sequence ID" value="GIF02649.1"/>
    <property type="molecule type" value="Genomic_DNA"/>
</dbReference>
<evidence type="ECO:0000256" key="1">
    <source>
        <dbReference type="SAM" id="Phobius"/>
    </source>
</evidence>
<organism evidence="2 3">
    <name type="scientific">Actinoplanes siamensis</name>
    <dbReference type="NCBI Taxonomy" id="1223317"/>
    <lineage>
        <taxon>Bacteria</taxon>
        <taxon>Bacillati</taxon>
        <taxon>Actinomycetota</taxon>
        <taxon>Actinomycetes</taxon>
        <taxon>Micromonosporales</taxon>
        <taxon>Micromonosporaceae</taxon>
        <taxon>Actinoplanes</taxon>
    </lineage>
</organism>
<name>A0A919KC47_9ACTN</name>
<evidence type="ECO:0000313" key="3">
    <source>
        <dbReference type="Proteomes" id="UP000629619"/>
    </source>
</evidence>
<keyword evidence="1" id="KW-1133">Transmembrane helix</keyword>
<dbReference type="Pfam" id="PF19744">
    <property type="entry name" value="DUF6232"/>
    <property type="match status" value="1"/>
</dbReference>
<keyword evidence="3" id="KW-1185">Reference proteome</keyword>
<evidence type="ECO:0000313" key="2">
    <source>
        <dbReference type="EMBL" id="GIF02649.1"/>
    </source>
</evidence>
<feature type="transmembrane region" description="Helical" evidence="1">
    <location>
        <begin position="44"/>
        <end position="69"/>
    </location>
</feature>
<dbReference type="AlphaFoldDB" id="A0A919KC47"/>
<protein>
    <submittedName>
        <fullName evidence="2">Uncharacterized protein</fullName>
    </submittedName>
</protein>
<reference evidence="2" key="1">
    <citation type="submission" date="2021-01" db="EMBL/GenBank/DDBJ databases">
        <title>Whole genome shotgun sequence of Actinoplanes siamensis NBRC 109076.</title>
        <authorList>
            <person name="Komaki H."/>
            <person name="Tamura T."/>
        </authorList>
    </citation>
    <scope>NUCLEOTIDE SEQUENCE</scope>
    <source>
        <strain evidence="2">NBRC 109076</strain>
    </source>
</reference>
<dbReference type="RefSeq" id="WP_203676248.1">
    <property type="nucleotide sequence ID" value="NZ_BOMW01000004.1"/>
</dbReference>
<sequence length="149" mass="16397">MRIYYQDADITVAASGVEVGGRRYPLAEIEGAWRQARRAVGRRVLTSLAVLLVVLAAEVLIVLLTRWVWAGRTLAVVAAALLVRVVAQLMAGTSALQAVEDIRRYGRSRELWVSVAHAPVLLICTDDAIRYGQVCRALTRALDDRDDRG</sequence>
<accession>A0A919KC47</accession>